<organism evidence="2 3">
    <name type="scientific">Stephanodiscus triporus</name>
    <dbReference type="NCBI Taxonomy" id="2934178"/>
    <lineage>
        <taxon>Eukaryota</taxon>
        <taxon>Sar</taxon>
        <taxon>Stramenopiles</taxon>
        <taxon>Ochrophyta</taxon>
        <taxon>Bacillariophyta</taxon>
        <taxon>Coscinodiscophyceae</taxon>
        <taxon>Thalassiosirophycidae</taxon>
        <taxon>Stephanodiscales</taxon>
        <taxon>Stephanodiscaceae</taxon>
        <taxon>Stephanodiscus</taxon>
    </lineage>
</organism>
<evidence type="ECO:0000256" key="1">
    <source>
        <dbReference type="SAM" id="MobiDB-lite"/>
    </source>
</evidence>
<feature type="compositionally biased region" description="Basic and acidic residues" evidence="1">
    <location>
        <begin position="399"/>
        <end position="420"/>
    </location>
</feature>
<feature type="compositionally biased region" description="Low complexity" evidence="1">
    <location>
        <begin position="75"/>
        <end position="101"/>
    </location>
</feature>
<comment type="caution">
    <text evidence="2">The sequence shown here is derived from an EMBL/GenBank/DDBJ whole genome shotgun (WGS) entry which is preliminary data.</text>
</comment>
<feature type="compositionally biased region" description="Low complexity" evidence="1">
    <location>
        <begin position="432"/>
        <end position="441"/>
    </location>
</feature>
<accession>A0ABD3NAA2</accession>
<evidence type="ECO:0000313" key="3">
    <source>
        <dbReference type="Proteomes" id="UP001530315"/>
    </source>
</evidence>
<feature type="compositionally biased region" description="Basic and acidic residues" evidence="1">
    <location>
        <begin position="442"/>
        <end position="457"/>
    </location>
</feature>
<feature type="compositionally biased region" description="Basic and acidic residues" evidence="1">
    <location>
        <begin position="1"/>
        <end position="16"/>
    </location>
</feature>
<proteinExistence type="predicted"/>
<dbReference type="EMBL" id="JALLAZ020001563">
    <property type="protein sequence ID" value="KAL3772921.1"/>
    <property type="molecule type" value="Genomic_DNA"/>
</dbReference>
<feature type="compositionally biased region" description="Acidic residues" evidence="1">
    <location>
        <begin position="63"/>
        <end position="74"/>
    </location>
</feature>
<protein>
    <submittedName>
        <fullName evidence="2">Uncharacterized protein</fullName>
    </submittedName>
</protein>
<feature type="compositionally biased region" description="Basic and acidic residues" evidence="1">
    <location>
        <begin position="24"/>
        <end position="33"/>
    </location>
</feature>
<dbReference type="Proteomes" id="UP001530315">
    <property type="component" value="Unassembled WGS sequence"/>
</dbReference>
<feature type="region of interest" description="Disordered" evidence="1">
    <location>
        <begin position="1"/>
        <end position="203"/>
    </location>
</feature>
<reference evidence="2 3" key="1">
    <citation type="submission" date="2024-10" db="EMBL/GenBank/DDBJ databases">
        <title>Updated reference genomes for cyclostephanoid diatoms.</title>
        <authorList>
            <person name="Roberts W.R."/>
            <person name="Alverson A.J."/>
        </authorList>
    </citation>
    <scope>NUCLEOTIDE SEQUENCE [LARGE SCALE GENOMIC DNA]</scope>
    <source>
        <strain evidence="2 3">AJA276-08</strain>
    </source>
</reference>
<name>A0ABD3NAA2_9STRA</name>
<sequence length="564" mass="62231">MFNAERGWDPRSKTMDDESPPPFDVRDDHRVDDGNNDDTDYDDEATDDYSSYWRSIPDPPTVPEDDNDENDNENEGPSTTSTSPATTTTMTTAVGSYSGTVVRRRGRVIRPSFALRDSTNDIRVSVQVDDGSEDVGGDGAVGSSREGGEKKQHRREGRSAHPPFPDDGWEGRGGGGEGAAEGESHPPPSTIATMETTKGAGGRSVEETLMRLVRRYCHLPHHLTDGIDYSTEAAAREIKALSGYTMPGSAKAHLPDLNDRDKRRRFILSMQPIVRVMEERRRSDEEEAVRYTRCVARKEDEHVGKKAGGGKGYRYYDADTGINIPAEEYQCRYVAMIDASRRKRRRSLHHTDGVVGEVGEEERCCDDDAESFADNNIRLAAGGISNDAIIKVLDRHVSEDCPRDDERSETNGIIDRRDNESSNEDIDESTIMDDSSSSSTIPHDDESKAREEYDREPSSIVMTTASSRGARRCSPTPDDDARGSTNGASSYDVDRRASDDAARDEGDSAEPSLPRPTTAMSEYPSRDLPLECPSRTTLASSMPGGSCGVPSMMHWRTILARSRR</sequence>
<feature type="compositionally biased region" description="Acidic residues" evidence="1">
    <location>
        <begin position="421"/>
        <end position="431"/>
    </location>
</feature>
<keyword evidence="3" id="KW-1185">Reference proteome</keyword>
<dbReference type="AlphaFoldDB" id="A0ABD3NAA2"/>
<feature type="compositionally biased region" description="Basic and acidic residues" evidence="1">
    <location>
        <begin position="492"/>
        <end position="506"/>
    </location>
</feature>
<feature type="region of interest" description="Disordered" evidence="1">
    <location>
        <begin position="399"/>
        <end position="548"/>
    </location>
</feature>
<evidence type="ECO:0000313" key="2">
    <source>
        <dbReference type="EMBL" id="KAL3772921.1"/>
    </source>
</evidence>
<gene>
    <name evidence="2" type="ORF">ACHAW5_005905</name>
</gene>
<feature type="compositionally biased region" description="Acidic residues" evidence="1">
    <location>
        <begin position="34"/>
        <end position="47"/>
    </location>
</feature>